<organism evidence="2 3">
    <name type="scientific">Amycolatopsis orientalis</name>
    <name type="common">Nocardia orientalis</name>
    <dbReference type="NCBI Taxonomy" id="31958"/>
    <lineage>
        <taxon>Bacteria</taxon>
        <taxon>Bacillati</taxon>
        <taxon>Actinomycetota</taxon>
        <taxon>Actinomycetes</taxon>
        <taxon>Pseudonocardiales</taxon>
        <taxon>Pseudonocardiaceae</taxon>
        <taxon>Amycolatopsis</taxon>
    </lineage>
</organism>
<evidence type="ECO:0000313" key="3">
    <source>
        <dbReference type="Proteomes" id="UP000093695"/>
    </source>
</evidence>
<evidence type="ECO:0000259" key="1">
    <source>
        <dbReference type="Pfam" id="PF08241"/>
    </source>
</evidence>
<keyword evidence="3" id="KW-1185">Reference proteome</keyword>
<proteinExistence type="predicted"/>
<name>A0A193C1F1_AMYOR</name>
<dbReference type="SUPFAM" id="SSF53335">
    <property type="entry name" value="S-adenosyl-L-methionine-dependent methyltransferases"/>
    <property type="match status" value="1"/>
</dbReference>
<dbReference type="Pfam" id="PF08241">
    <property type="entry name" value="Methyltransf_11"/>
    <property type="match status" value="1"/>
</dbReference>
<dbReference type="InterPro" id="IPR013216">
    <property type="entry name" value="Methyltransf_11"/>
</dbReference>
<dbReference type="RefSeq" id="WP_044854927.1">
    <property type="nucleotide sequence ID" value="NZ_CP016174.1"/>
</dbReference>
<dbReference type="Proteomes" id="UP000093695">
    <property type="component" value="Chromosome"/>
</dbReference>
<dbReference type="PANTHER" id="PTHR43591">
    <property type="entry name" value="METHYLTRANSFERASE"/>
    <property type="match status" value="1"/>
</dbReference>
<dbReference type="CDD" id="cd02440">
    <property type="entry name" value="AdoMet_MTases"/>
    <property type="match status" value="1"/>
</dbReference>
<dbReference type="PANTHER" id="PTHR43591:SF24">
    <property type="entry name" value="2-METHOXY-6-POLYPRENYL-1,4-BENZOQUINOL METHYLASE, MITOCHONDRIAL"/>
    <property type="match status" value="1"/>
</dbReference>
<dbReference type="EMBL" id="CP016174">
    <property type="protein sequence ID" value="ANN18249.1"/>
    <property type="molecule type" value="Genomic_DNA"/>
</dbReference>
<gene>
    <name evidence="2" type="ORF">SD37_23135</name>
</gene>
<dbReference type="KEGG" id="aori:SD37_23135"/>
<dbReference type="InterPro" id="IPR029063">
    <property type="entry name" value="SAM-dependent_MTases_sf"/>
</dbReference>
<feature type="domain" description="Methyltransferase type 11" evidence="1">
    <location>
        <begin position="48"/>
        <end position="138"/>
    </location>
</feature>
<accession>A0A193C1F1</accession>
<dbReference type="GO" id="GO:0008757">
    <property type="term" value="F:S-adenosylmethionine-dependent methyltransferase activity"/>
    <property type="evidence" value="ECO:0007669"/>
    <property type="project" value="InterPro"/>
</dbReference>
<dbReference type="eggNOG" id="COG2226">
    <property type="taxonomic scope" value="Bacteria"/>
</dbReference>
<dbReference type="Gene3D" id="3.40.50.150">
    <property type="entry name" value="Vaccinia Virus protein VP39"/>
    <property type="match status" value="1"/>
</dbReference>
<dbReference type="STRING" id="31958.SD37_23135"/>
<evidence type="ECO:0000313" key="2">
    <source>
        <dbReference type="EMBL" id="ANN18249.1"/>
    </source>
</evidence>
<protein>
    <recommendedName>
        <fullName evidence="1">Methyltransferase type 11 domain-containing protein</fullName>
    </recommendedName>
</protein>
<reference evidence="2 3" key="1">
    <citation type="journal article" date="2015" name="Genome Announc.">
        <title>Draft Genome Sequence of Norvancomycin-Producing Strain Amycolatopsis orientalis CPCC200066.</title>
        <authorList>
            <person name="Lei X."/>
            <person name="Yuan F."/>
            <person name="Shi Y."/>
            <person name="Li X."/>
            <person name="Wang L."/>
            <person name="Hong B."/>
        </authorList>
    </citation>
    <scope>NUCLEOTIDE SEQUENCE [LARGE SCALE GENOMIC DNA]</scope>
    <source>
        <strain evidence="2 3">B-37</strain>
    </source>
</reference>
<sequence length="286" mass="30472">MAEDAVLAEGRRWGGHARDWAEIQERTIHPAWHAVLTELPASPSRSLLDLGCGAGGFARLAAAHHTRVTGLDASIALVDIARTRHPAGPFLVGDMERVPFPTAEFTAVTAFNSLHFARHPARVVAEAIRVTRPGGRIAVTAWGPLLDCDAMAYFLDLGGLLPPAPSHAESAADLTDPAAVRRLLARAGLAVGPTRTLSCPWEYPDLTTALRGLLSTGPATAAVSHAGLERVAETITGSISPYRRPDGSYLLHNTCFTVIAALPRVPRAEILSRGSSAAERRRRSSR</sequence>
<dbReference type="AlphaFoldDB" id="A0A193C1F1"/>